<dbReference type="Proteomes" id="UP001500729">
    <property type="component" value="Unassembled WGS sequence"/>
</dbReference>
<accession>A0ABN1EDD1</accession>
<sequence>MRINRRTLFAAAATASTLAWAPATANAAGASRRGVRLGVNYTPSTRWFHI</sequence>
<evidence type="ECO:0008006" key="4">
    <source>
        <dbReference type="Google" id="ProtNLM"/>
    </source>
</evidence>
<dbReference type="InterPro" id="IPR006311">
    <property type="entry name" value="TAT_signal"/>
</dbReference>
<organism evidence="2 3">
    <name type="scientific">Saccharopolyspora erythraea</name>
    <name type="common">Streptomyces erythraeus</name>
    <dbReference type="NCBI Taxonomy" id="1836"/>
    <lineage>
        <taxon>Bacteria</taxon>
        <taxon>Bacillati</taxon>
        <taxon>Actinomycetota</taxon>
        <taxon>Actinomycetes</taxon>
        <taxon>Pseudonocardiales</taxon>
        <taxon>Pseudonocardiaceae</taxon>
        <taxon>Saccharopolyspora</taxon>
    </lineage>
</organism>
<evidence type="ECO:0000313" key="3">
    <source>
        <dbReference type="Proteomes" id="UP001500729"/>
    </source>
</evidence>
<proteinExistence type="predicted"/>
<dbReference type="RefSeq" id="WP_009951360.1">
    <property type="nucleotide sequence ID" value="NZ_BAAAGS010000108.1"/>
</dbReference>
<dbReference type="EMBL" id="BAAAGS010000108">
    <property type="protein sequence ID" value="GAA0564093.1"/>
    <property type="molecule type" value="Genomic_DNA"/>
</dbReference>
<feature type="chain" id="PRO_5045941578" description="Secreted protein" evidence="1">
    <location>
        <begin position="28"/>
        <end position="50"/>
    </location>
</feature>
<reference evidence="2 3" key="1">
    <citation type="journal article" date="2019" name="Int. J. Syst. Evol. Microbiol.">
        <title>The Global Catalogue of Microorganisms (GCM) 10K type strain sequencing project: providing services to taxonomists for standard genome sequencing and annotation.</title>
        <authorList>
            <consortium name="The Broad Institute Genomics Platform"/>
            <consortium name="The Broad Institute Genome Sequencing Center for Infectious Disease"/>
            <person name="Wu L."/>
            <person name="Ma J."/>
        </authorList>
    </citation>
    <scope>NUCLEOTIDE SEQUENCE [LARGE SCALE GENOMIC DNA]</scope>
    <source>
        <strain evidence="2 3">JCM 10303</strain>
    </source>
</reference>
<name>A0ABN1EDD1_SACER</name>
<dbReference type="PROSITE" id="PS51318">
    <property type="entry name" value="TAT"/>
    <property type="match status" value="1"/>
</dbReference>
<gene>
    <name evidence="2" type="ORF">GCM10009533_70280</name>
</gene>
<protein>
    <recommendedName>
        <fullName evidence="4">Secreted protein</fullName>
    </recommendedName>
</protein>
<keyword evidence="1" id="KW-0732">Signal</keyword>
<feature type="signal peptide" evidence="1">
    <location>
        <begin position="1"/>
        <end position="27"/>
    </location>
</feature>
<comment type="caution">
    <text evidence="2">The sequence shown here is derived from an EMBL/GenBank/DDBJ whole genome shotgun (WGS) entry which is preliminary data.</text>
</comment>
<evidence type="ECO:0000313" key="2">
    <source>
        <dbReference type="EMBL" id="GAA0564093.1"/>
    </source>
</evidence>
<evidence type="ECO:0000256" key="1">
    <source>
        <dbReference type="SAM" id="SignalP"/>
    </source>
</evidence>
<keyword evidence="3" id="KW-1185">Reference proteome</keyword>